<dbReference type="FunFam" id="3.30.70.270:FF:000001">
    <property type="entry name" value="Diguanylate cyclase domain protein"/>
    <property type="match status" value="1"/>
</dbReference>
<evidence type="ECO:0000259" key="2">
    <source>
        <dbReference type="PROSITE" id="PS50887"/>
    </source>
</evidence>
<dbReference type="Proteomes" id="UP000244441">
    <property type="component" value="Chromosome"/>
</dbReference>
<evidence type="ECO:0000256" key="1">
    <source>
        <dbReference type="ARBA" id="ARBA00001946"/>
    </source>
</evidence>
<comment type="cofactor">
    <cofactor evidence="1">
        <name>Mg(2+)</name>
        <dbReference type="ChEBI" id="CHEBI:18420"/>
    </cofactor>
</comment>
<dbReference type="InterPro" id="IPR029787">
    <property type="entry name" value="Nucleotide_cyclase"/>
</dbReference>
<evidence type="ECO:0000313" key="3">
    <source>
        <dbReference type="EMBL" id="AWB65072.1"/>
    </source>
</evidence>
<keyword evidence="4" id="KW-1185">Reference proteome</keyword>
<dbReference type="PANTHER" id="PTHR46663">
    <property type="entry name" value="DIGUANYLATE CYCLASE DGCT-RELATED"/>
    <property type="match status" value="1"/>
</dbReference>
<dbReference type="Pfam" id="PF00990">
    <property type="entry name" value="GGDEF"/>
    <property type="match status" value="1"/>
</dbReference>
<dbReference type="AlphaFoldDB" id="A0A2S0VLJ1"/>
<dbReference type="RefSeq" id="WP_108601150.1">
    <property type="nucleotide sequence ID" value="NZ_CP026604.1"/>
</dbReference>
<dbReference type="OrthoDB" id="766410at2"/>
<sequence>MAVPKKFDVLLVCQNSKVTTWLDASLQLTKLPINIIEAVSLSELFTLVGDVSHQQIVILDQAACSPLLEKQVIFNKAIDAPALVLSDSFNTKFAEKIPFSTVDAIPLPALTLNLLEHTIRSVLKDYIYTNKLTKLAHYDPLTGAANRLLFNDRLGESIKRAKRYNEPLSLVYFDLDEFKPVNDTYGHHVGDILLKKFVQIIKQQVRESDTVARMGGDEFVLILPNTHFSGLNDTTEKIQSALKLPQKINGISIEIKTSIGGVCVDRHHQEALDKAILLRYADECVYKAKKLTAPRVVIKMLESE</sequence>
<dbReference type="InterPro" id="IPR000160">
    <property type="entry name" value="GGDEF_dom"/>
</dbReference>
<dbReference type="PANTHER" id="PTHR46663:SF2">
    <property type="entry name" value="GGDEF DOMAIN-CONTAINING PROTEIN"/>
    <property type="match status" value="1"/>
</dbReference>
<dbReference type="EMBL" id="CP026604">
    <property type="protein sequence ID" value="AWB65072.1"/>
    <property type="molecule type" value="Genomic_DNA"/>
</dbReference>
<dbReference type="GO" id="GO:0003824">
    <property type="term" value="F:catalytic activity"/>
    <property type="evidence" value="ECO:0007669"/>
    <property type="project" value="UniProtKB-ARBA"/>
</dbReference>
<dbReference type="KEGG" id="cate:C2869_00825"/>
<feature type="domain" description="GGDEF" evidence="2">
    <location>
        <begin position="166"/>
        <end position="303"/>
    </location>
</feature>
<proteinExistence type="predicted"/>
<reference evidence="3 4" key="1">
    <citation type="submission" date="2018-01" db="EMBL/GenBank/DDBJ databases">
        <title>Genome sequence of a Cantenovulum-like bacteria.</title>
        <authorList>
            <person name="Tan W.R."/>
            <person name="Lau N.-S."/>
            <person name="Go F."/>
            <person name="Amirul A.-A.A."/>
        </authorList>
    </citation>
    <scope>NUCLEOTIDE SEQUENCE [LARGE SCALE GENOMIC DNA]</scope>
    <source>
        <strain evidence="3 4">CCB-QB4</strain>
    </source>
</reference>
<dbReference type="Gene3D" id="3.30.70.270">
    <property type="match status" value="1"/>
</dbReference>
<organism evidence="3 4">
    <name type="scientific">Saccharobesus litoralis</name>
    <dbReference type="NCBI Taxonomy" id="2172099"/>
    <lineage>
        <taxon>Bacteria</taxon>
        <taxon>Pseudomonadati</taxon>
        <taxon>Pseudomonadota</taxon>
        <taxon>Gammaproteobacteria</taxon>
        <taxon>Alteromonadales</taxon>
        <taxon>Alteromonadaceae</taxon>
        <taxon>Saccharobesus</taxon>
    </lineage>
</organism>
<dbReference type="InterPro" id="IPR052163">
    <property type="entry name" value="DGC-Regulatory_Protein"/>
</dbReference>
<dbReference type="InterPro" id="IPR043128">
    <property type="entry name" value="Rev_trsase/Diguanyl_cyclase"/>
</dbReference>
<accession>A0A2S0VLJ1</accession>
<name>A0A2S0VLJ1_9ALTE</name>
<protein>
    <recommendedName>
        <fullName evidence="2">GGDEF domain-containing protein</fullName>
    </recommendedName>
</protein>
<evidence type="ECO:0000313" key="4">
    <source>
        <dbReference type="Proteomes" id="UP000244441"/>
    </source>
</evidence>
<dbReference type="NCBIfam" id="TIGR00254">
    <property type="entry name" value="GGDEF"/>
    <property type="match status" value="1"/>
</dbReference>
<dbReference type="SMART" id="SM00267">
    <property type="entry name" value="GGDEF"/>
    <property type="match status" value="1"/>
</dbReference>
<gene>
    <name evidence="3" type="ORF">C2869_00825</name>
</gene>
<dbReference type="PROSITE" id="PS50887">
    <property type="entry name" value="GGDEF"/>
    <property type="match status" value="1"/>
</dbReference>
<dbReference type="CDD" id="cd01949">
    <property type="entry name" value="GGDEF"/>
    <property type="match status" value="1"/>
</dbReference>
<dbReference type="SUPFAM" id="SSF55073">
    <property type="entry name" value="Nucleotide cyclase"/>
    <property type="match status" value="1"/>
</dbReference>